<sequence>MAHDTGTSRPVTIQDGALALAGEPARLYGGAVHYWRLEREKWDGILESVRRMGFTMISIYIPWEVHEIEKGRFDFGEINPSNDIDAFLTLCEEKGFKVIVRPGPQINSELTWFGYPKRILADERLLAKSGRGSKVILTQVPKPIPALNYASDAFFDETALWYDAICAILAKHAYPQGGIVAAQVDNEMAYFFGVNAYIADYSPESVEAYRRFVVDKYGDLQSVNAAYSRDYADIADVEPPRRFAATDKAEIPWYADWAEYREEYLVTAMDRLAGMMRQRGLGGIALFHNYPHPLGPGGAASGFTTPFNLMRLEEKLDFTGFDIYSRKELFSHVKTVASYVVGTSRYPYIPEFIAGVWPWYLNPGDWHDEEFVTKAALMQGIKGFSRYMLVERDRWLDSPVRRDGRERPEKVAMFGNVNAMLERGEFHRFRRDADVLLLANREYDRLEATSVLVSFPGDFLETPSGFSEYAGALTVSEATLGFAEPVQLAKGTWFGAFTEALAATGAGTVLSDTDLRPDRWGGRKVVVLATLEYLDARVQRALVDFARKGGSVLIGPKVPELDSLMRPCTILSDALGDDAAEAGVRTSRLGAGSITVVGDLASVPTAVARVLRTAGVHEVATNDARLDVAVHSDPHDPSARLVFVANPTAEPVDAEVSLGVDLKEVHEIWDDRDVEPSGPVIAERVPPYSIHVYRCTVTA</sequence>
<evidence type="ECO:0000259" key="4">
    <source>
        <dbReference type="Pfam" id="PF22369"/>
    </source>
</evidence>
<dbReference type="Pfam" id="PF22369">
    <property type="entry name" value="GLMA_2nd"/>
    <property type="match status" value="1"/>
</dbReference>
<comment type="similarity">
    <text evidence="1 2">Belongs to the glycosyl hydrolase 35 family.</text>
</comment>
<organism evidence="5 6">
    <name type="scientific">Actinotalea fermentans</name>
    <dbReference type="NCBI Taxonomy" id="43671"/>
    <lineage>
        <taxon>Bacteria</taxon>
        <taxon>Bacillati</taxon>
        <taxon>Actinomycetota</taxon>
        <taxon>Actinomycetes</taxon>
        <taxon>Micrococcales</taxon>
        <taxon>Cellulomonadaceae</taxon>
        <taxon>Actinotalea</taxon>
    </lineage>
</organism>
<dbReference type="InterPro" id="IPR017853">
    <property type="entry name" value="GH"/>
</dbReference>
<feature type="domain" description="Glycoside hydrolase 35 catalytic" evidence="3">
    <location>
        <begin position="18"/>
        <end position="119"/>
    </location>
</feature>
<dbReference type="OrthoDB" id="9813184at2"/>
<dbReference type="GO" id="GO:0005975">
    <property type="term" value="P:carbohydrate metabolic process"/>
    <property type="evidence" value="ECO:0007669"/>
    <property type="project" value="InterPro"/>
</dbReference>
<reference evidence="5 6" key="1">
    <citation type="submission" date="2019-07" db="EMBL/GenBank/DDBJ databases">
        <title>Whole genome shotgun sequence of Actinotalea fermentans NBRC 105374.</title>
        <authorList>
            <person name="Hosoyama A."/>
            <person name="Uohara A."/>
            <person name="Ohji S."/>
            <person name="Ichikawa N."/>
        </authorList>
    </citation>
    <scope>NUCLEOTIDE SEQUENCE [LARGE SCALE GENOMIC DNA]</scope>
    <source>
        <strain evidence="5 6">NBRC 105374</strain>
    </source>
</reference>
<dbReference type="InterPro" id="IPR001944">
    <property type="entry name" value="Glycoside_Hdrlase_35"/>
</dbReference>
<dbReference type="InterPro" id="IPR031330">
    <property type="entry name" value="Gly_Hdrlase_35_cat"/>
</dbReference>
<dbReference type="Pfam" id="PF01301">
    <property type="entry name" value="Glyco_hydro_35"/>
    <property type="match status" value="1"/>
</dbReference>
<dbReference type="InterPro" id="IPR054746">
    <property type="entry name" value="GLMA-like_second"/>
</dbReference>
<feature type="domain" description="GLMA-like second" evidence="4">
    <location>
        <begin position="524"/>
        <end position="582"/>
    </location>
</feature>
<name>A0A511Z2D1_9CELL</name>
<evidence type="ECO:0000313" key="5">
    <source>
        <dbReference type="EMBL" id="GEN81603.1"/>
    </source>
</evidence>
<proteinExistence type="inferred from homology"/>
<accession>A0A511Z2D1</accession>
<evidence type="ECO:0000256" key="2">
    <source>
        <dbReference type="RuleBase" id="RU003679"/>
    </source>
</evidence>
<evidence type="ECO:0000259" key="3">
    <source>
        <dbReference type="Pfam" id="PF01301"/>
    </source>
</evidence>
<dbReference type="EMBL" id="BJYK01000014">
    <property type="protein sequence ID" value="GEN81603.1"/>
    <property type="molecule type" value="Genomic_DNA"/>
</dbReference>
<dbReference type="GO" id="GO:0004553">
    <property type="term" value="F:hydrolase activity, hydrolyzing O-glycosyl compounds"/>
    <property type="evidence" value="ECO:0007669"/>
    <property type="project" value="InterPro"/>
</dbReference>
<dbReference type="SUPFAM" id="SSF51445">
    <property type="entry name" value="(Trans)glycosidases"/>
    <property type="match status" value="1"/>
</dbReference>
<comment type="caution">
    <text evidence="5">The sequence shown here is derived from an EMBL/GenBank/DDBJ whole genome shotgun (WGS) entry which is preliminary data.</text>
</comment>
<protein>
    <submittedName>
        <fullName evidence="5">Uncharacterized protein</fullName>
    </submittedName>
</protein>
<dbReference type="RefSeq" id="WP_034243589.1">
    <property type="nucleotide sequence ID" value="NZ_BJYK01000014.1"/>
</dbReference>
<evidence type="ECO:0000256" key="1">
    <source>
        <dbReference type="ARBA" id="ARBA00009809"/>
    </source>
</evidence>
<dbReference type="AlphaFoldDB" id="A0A511Z2D1"/>
<dbReference type="PANTHER" id="PTHR23421">
    <property type="entry name" value="BETA-GALACTOSIDASE RELATED"/>
    <property type="match status" value="1"/>
</dbReference>
<gene>
    <name evidence="5" type="ORF">AFE02nite_33370</name>
</gene>
<dbReference type="Proteomes" id="UP000321484">
    <property type="component" value="Unassembled WGS sequence"/>
</dbReference>
<evidence type="ECO:0000313" key="6">
    <source>
        <dbReference type="Proteomes" id="UP000321484"/>
    </source>
</evidence>
<dbReference type="Gene3D" id="3.20.20.80">
    <property type="entry name" value="Glycosidases"/>
    <property type="match status" value="1"/>
</dbReference>
<keyword evidence="6" id="KW-1185">Reference proteome</keyword>
<dbReference type="CDD" id="cd03143">
    <property type="entry name" value="A4_beta-galactosidase_middle_domain"/>
    <property type="match status" value="1"/>
</dbReference>